<dbReference type="SMART" id="SM00317">
    <property type="entry name" value="SET"/>
    <property type="match status" value="1"/>
</dbReference>
<dbReference type="InterPro" id="IPR001214">
    <property type="entry name" value="SET_dom"/>
</dbReference>
<comment type="caution">
    <text evidence="2">The sequence shown here is derived from an EMBL/GenBank/DDBJ whole genome shotgun (WGS) entry which is preliminary data.</text>
</comment>
<keyword evidence="3" id="KW-1185">Reference proteome</keyword>
<dbReference type="Gene3D" id="2.170.270.10">
    <property type="entry name" value="SET domain"/>
    <property type="match status" value="1"/>
</dbReference>
<evidence type="ECO:0000313" key="3">
    <source>
        <dbReference type="Proteomes" id="UP000664132"/>
    </source>
</evidence>
<organism evidence="2 3">
    <name type="scientific">Cadophora malorum</name>
    <dbReference type="NCBI Taxonomy" id="108018"/>
    <lineage>
        <taxon>Eukaryota</taxon>
        <taxon>Fungi</taxon>
        <taxon>Dikarya</taxon>
        <taxon>Ascomycota</taxon>
        <taxon>Pezizomycotina</taxon>
        <taxon>Leotiomycetes</taxon>
        <taxon>Helotiales</taxon>
        <taxon>Ploettnerulaceae</taxon>
        <taxon>Cadophora</taxon>
    </lineage>
</organism>
<sequence length="569" mass="64694">MHTCKQPSWMAQLCKALDNISADLRTVKATLSTRMHSDNYHSPADTMANAMIENETRGGAHTQILCEPTPPAAMKNQEKARMLCQEGLDPHARPTTPLAVRDQVLPAAQSSEAVRPLRKPVATHNRLSRTNTKTVSAPLDEPPALTRKKRQATQTGIQPSKAKVAPQISILFEAVRGKEAFRRLRTLVRSWRDRSMPLFDLNKDNEVAVQLVRVIGVGEGRSPLIEFLIRFAKVKLADVIDSEKAGRSSADPASLNKLMDGLKWARTKRNRTRLHDYLKEGRRWRRLCGNFDGLLCLIPPNREDREATQRISGRMYYELSQHDIQQFHSLLSSDQSMPLSRIGNTLQMSIWQNTEIPEFEWESEDPQELDRLFAEELAPFMREFHLIEENEVAKYEWPKPDCWPWAWPRSPSWVPPSDPRCDLCSEGDCNCIFSCLPQTRPRISNEPGKGQGVRAVGIYRKDQILGELLGEFVPLDTFNDGWAMEFRRPDLSDEPVAQIYSKKMGNWVRKVNHSCDPSAEFKVMKISGTWRQMIVAVRDISHDEEITAFCGTNFLRGQGKTCVCSACSK</sequence>
<proteinExistence type="predicted"/>
<dbReference type="PROSITE" id="PS50280">
    <property type="entry name" value="SET"/>
    <property type="match status" value="1"/>
</dbReference>
<dbReference type="Proteomes" id="UP000664132">
    <property type="component" value="Unassembled WGS sequence"/>
</dbReference>
<accession>A0A8H7T2D6</accession>
<evidence type="ECO:0000259" key="1">
    <source>
        <dbReference type="PROSITE" id="PS50280"/>
    </source>
</evidence>
<dbReference type="AlphaFoldDB" id="A0A8H7T2D6"/>
<feature type="domain" description="SET" evidence="1">
    <location>
        <begin position="437"/>
        <end position="551"/>
    </location>
</feature>
<dbReference type="SUPFAM" id="SSF82199">
    <property type="entry name" value="SET domain"/>
    <property type="match status" value="1"/>
</dbReference>
<dbReference type="EMBL" id="JAFJYH010000506">
    <property type="protein sequence ID" value="KAG4411200.1"/>
    <property type="molecule type" value="Genomic_DNA"/>
</dbReference>
<dbReference type="Pfam" id="PF00856">
    <property type="entry name" value="SET"/>
    <property type="match status" value="1"/>
</dbReference>
<dbReference type="OrthoDB" id="3518712at2759"/>
<evidence type="ECO:0000313" key="2">
    <source>
        <dbReference type="EMBL" id="KAG4411200.1"/>
    </source>
</evidence>
<protein>
    <recommendedName>
        <fullName evidence="1">SET domain-containing protein</fullName>
    </recommendedName>
</protein>
<reference evidence="2" key="1">
    <citation type="submission" date="2021-02" db="EMBL/GenBank/DDBJ databases">
        <title>Genome sequence Cadophora malorum strain M34.</title>
        <authorList>
            <person name="Stefanovic E."/>
            <person name="Vu D."/>
            <person name="Scully C."/>
            <person name="Dijksterhuis J."/>
            <person name="Roader J."/>
            <person name="Houbraken J."/>
        </authorList>
    </citation>
    <scope>NUCLEOTIDE SEQUENCE</scope>
    <source>
        <strain evidence="2">M34</strain>
    </source>
</reference>
<name>A0A8H7T2D6_9HELO</name>
<dbReference type="InterPro" id="IPR046341">
    <property type="entry name" value="SET_dom_sf"/>
</dbReference>
<gene>
    <name evidence="2" type="ORF">IFR04_015654</name>
</gene>